<dbReference type="InterPro" id="IPR016181">
    <property type="entry name" value="Acyl_CoA_acyltransferase"/>
</dbReference>
<keyword evidence="2 4" id="KW-0012">Acyltransferase</keyword>
<organism evidence="4 5">
    <name type="scientific">Bizionia sediminis</name>
    <dbReference type="NCBI Taxonomy" id="1737064"/>
    <lineage>
        <taxon>Bacteria</taxon>
        <taxon>Pseudomonadati</taxon>
        <taxon>Bacteroidota</taxon>
        <taxon>Flavobacteriia</taxon>
        <taxon>Flavobacteriales</taxon>
        <taxon>Flavobacteriaceae</taxon>
        <taxon>Bizionia</taxon>
    </lineage>
</organism>
<keyword evidence="5" id="KW-1185">Reference proteome</keyword>
<dbReference type="EC" id="2.3.1.-" evidence="4"/>
<dbReference type="EMBL" id="JBHULS010000001">
    <property type="protein sequence ID" value="MFD2550311.1"/>
    <property type="molecule type" value="Genomic_DNA"/>
</dbReference>
<sequence length="231" mass="26803">MTPKIEKLEWDSDFFEIRVGQLNSDALVFCAHDLAEFDLLIDKSELDRTLEIDGFTNTFGECKLTFSKSIKKRNFSNKTPILDSDLHPITAEKLYTLAFESGKHSRFKLDKGFSNDKFEALYKKWIRNSINKTFASKIFYTEKNGEAMSFVTIKQFHDYAEFGLFAISSKHQGQGLGQQLMDYVEAYCATQNLKSIRIPTQKSNIPATNIYIKNGYTIHEQLFIKHYWKNK</sequence>
<reference evidence="5" key="1">
    <citation type="journal article" date="2019" name="Int. J. Syst. Evol. Microbiol.">
        <title>The Global Catalogue of Microorganisms (GCM) 10K type strain sequencing project: providing services to taxonomists for standard genome sequencing and annotation.</title>
        <authorList>
            <consortium name="The Broad Institute Genomics Platform"/>
            <consortium name="The Broad Institute Genome Sequencing Center for Infectious Disease"/>
            <person name="Wu L."/>
            <person name="Ma J."/>
        </authorList>
    </citation>
    <scope>NUCLEOTIDE SEQUENCE [LARGE SCALE GENOMIC DNA]</scope>
    <source>
        <strain evidence="5">KCTC 42587</strain>
    </source>
</reference>
<dbReference type="InterPro" id="IPR050680">
    <property type="entry name" value="YpeA/RimI_acetyltransf"/>
</dbReference>
<dbReference type="RefSeq" id="WP_376891036.1">
    <property type="nucleotide sequence ID" value="NZ_JBHULS010000001.1"/>
</dbReference>
<accession>A0ABW5KRF1</accession>
<dbReference type="PROSITE" id="PS51186">
    <property type="entry name" value="GNAT"/>
    <property type="match status" value="1"/>
</dbReference>
<dbReference type="Proteomes" id="UP001597472">
    <property type="component" value="Unassembled WGS sequence"/>
</dbReference>
<dbReference type="InterPro" id="IPR000182">
    <property type="entry name" value="GNAT_dom"/>
</dbReference>
<evidence type="ECO:0000256" key="2">
    <source>
        <dbReference type="ARBA" id="ARBA00023315"/>
    </source>
</evidence>
<dbReference type="GO" id="GO:0016746">
    <property type="term" value="F:acyltransferase activity"/>
    <property type="evidence" value="ECO:0007669"/>
    <property type="project" value="UniProtKB-KW"/>
</dbReference>
<dbReference type="SUPFAM" id="SSF55729">
    <property type="entry name" value="Acyl-CoA N-acyltransferases (Nat)"/>
    <property type="match status" value="1"/>
</dbReference>
<evidence type="ECO:0000313" key="4">
    <source>
        <dbReference type="EMBL" id="MFD2550311.1"/>
    </source>
</evidence>
<feature type="domain" description="N-acetyltransferase" evidence="3">
    <location>
        <begin position="93"/>
        <end position="231"/>
    </location>
</feature>
<dbReference type="PANTHER" id="PTHR43420:SF52">
    <property type="entry name" value="N-ACETYLTRANSFERASE YODP"/>
    <property type="match status" value="1"/>
</dbReference>
<evidence type="ECO:0000256" key="1">
    <source>
        <dbReference type="ARBA" id="ARBA00022679"/>
    </source>
</evidence>
<evidence type="ECO:0000313" key="5">
    <source>
        <dbReference type="Proteomes" id="UP001597472"/>
    </source>
</evidence>
<dbReference type="Pfam" id="PF00583">
    <property type="entry name" value="Acetyltransf_1"/>
    <property type="match status" value="1"/>
</dbReference>
<name>A0ABW5KRF1_9FLAO</name>
<evidence type="ECO:0000259" key="3">
    <source>
        <dbReference type="PROSITE" id="PS51186"/>
    </source>
</evidence>
<dbReference type="Gene3D" id="3.40.630.30">
    <property type="match status" value="1"/>
</dbReference>
<dbReference type="CDD" id="cd04301">
    <property type="entry name" value="NAT_SF"/>
    <property type="match status" value="1"/>
</dbReference>
<protein>
    <submittedName>
        <fullName evidence="4">GNAT family N-acetyltransferase</fullName>
        <ecNumber evidence="4">2.3.1.-</ecNumber>
    </submittedName>
</protein>
<keyword evidence="1 4" id="KW-0808">Transferase</keyword>
<proteinExistence type="predicted"/>
<dbReference type="PANTHER" id="PTHR43420">
    <property type="entry name" value="ACETYLTRANSFERASE"/>
    <property type="match status" value="1"/>
</dbReference>
<comment type="caution">
    <text evidence="4">The sequence shown here is derived from an EMBL/GenBank/DDBJ whole genome shotgun (WGS) entry which is preliminary data.</text>
</comment>
<gene>
    <name evidence="4" type="ORF">ACFSQP_00655</name>
</gene>